<comment type="caution">
    <text evidence="2">The sequence shown here is derived from an EMBL/GenBank/DDBJ whole genome shotgun (WGS) entry which is preliminary data.</text>
</comment>
<dbReference type="SUPFAM" id="SSF52777">
    <property type="entry name" value="CoA-dependent acyltransferases"/>
    <property type="match status" value="2"/>
</dbReference>
<dbReference type="GO" id="GO:0003824">
    <property type="term" value="F:catalytic activity"/>
    <property type="evidence" value="ECO:0007669"/>
    <property type="project" value="InterPro"/>
</dbReference>
<dbReference type="EMBL" id="SMKU01000004">
    <property type="protein sequence ID" value="TDD96806.1"/>
    <property type="molecule type" value="Genomic_DNA"/>
</dbReference>
<dbReference type="Pfam" id="PF00668">
    <property type="entry name" value="Condensation"/>
    <property type="match status" value="1"/>
</dbReference>
<keyword evidence="3" id="KW-1185">Reference proteome</keyword>
<organism evidence="2 3">
    <name type="scientific">Actinomadura rubrisoli</name>
    <dbReference type="NCBI Taxonomy" id="2530368"/>
    <lineage>
        <taxon>Bacteria</taxon>
        <taxon>Bacillati</taxon>
        <taxon>Actinomycetota</taxon>
        <taxon>Actinomycetes</taxon>
        <taxon>Streptosporangiales</taxon>
        <taxon>Thermomonosporaceae</taxon>
        <taxon>Actinomadura</taxon>
    </lineage>
</organism>
<dbReference type="Proteomes" id="UP000294513">
    <property type="component" value="Unassembled WGS sequence"/>
</dbReference>
<accession>A0A4R5CD76</accession>
<proteinExistence type="predicted"/>
<dbReference type="OrthoDB" id="2472181at2"/>
<protein>
    <recommendedName>
        <fullName evidence="1">Condensation domain-containing protein</fullName>
    </recommendedName>
</protein>
<evidence type="ECO:0000313" key="2">
    <source>
        <dbReference type="EMBL" id="TDD96806.1"/>
    </source>
</evidence>
<dbReference type="InterPro" id="IPR001242">
    <property type="entry name" value="Condensation_dom"/>
</dbReference>
<dbReference type="GO" id="GO:0031177">
    <property type="term" value="F:phosphopantetheine binding"/>
    <property type="evidence" value="ECO:0007669"/>
    <property type="project" value="TreeGrafter"/>
</dbReference>
<name>A0A4R5CD76_9ACTN</name>
<dbReference type="GO" id="GO:0043041">
    <property type="term" value="P:amino acid activation for nonribosomal peptide biosynthetic process"/>
    <property type="evidence" value="ECO:0007669"/>
    <property type="project" value="TreeGrafter"/>
</dbReference>
<dbReference type="PANTHER" id="PTHR45527:SF1">
    <property type="entry name" value="FATTY ACID SYNTHASE"/>
    <property type="match status" value="1"/>
</dbReference>
<evidence type="ECO:0000259" key="1">
    <source>
        <dbReference type="Pfam" id="PF00668"/>
    </source>
</evidence>
<dbReference type="Gene3D" id="3.30.559.30">
    <property type="entry name" value="Nonribosomal peptide synthetase, condensation domain"/>
    <property type="match status" value="1"/>
</dbReference>
<dbReference type="InterPro" id="IPR023213">
    <property type="entry name" value="CAT-like_dom_sf"/>
</dbReference>
<dbReference type="RefSeq" id="WP_131889024.1">
    <property type="nucleotide sequence ID" value="NZ_SMKU01000004.1"/>
</dbReference>
<feature type="domain" description="Condensation" evidence="1">
    <location>
        <begin position="7"/>
        <end position="375"/>
    </location>
</feature>
<reference evidence="2 3" key="1">
    <citation type="submission" date="2019-03" db="EMBL/GenBank/DDBJ databases">
        <title>Draft genome sequences of novel Actinobacteria.</title>
        <authorList>
            <person name="Sahin N."/>
            <person name="Ay H."/>
            <person name="Saygin H."/>
        </authorList>
    </citation>
    <scope>NUCLEOTIDE SEQUENCE [LARGE SCALE GENOMIC DNA]</scope>
    <source>
        <strain evidence="2 3">H3C3</strain>
    </source>
</reference>
<dbReference type="Gene3D" id="3.30.559.10">
    <property type="entry name" value="Chloramphenicol acetyltransferase-like domain"/>
    <property type="match status" value="1"/>
</dbReference>
<dbReference type="GO" id="GO:0005737">
    <property type="term" value="C:cytoplasm"/>
    <property type="evidence" value="ECO:0007669"/>
    <property type="project" value="TreeGrafter"/>
</dbReference>
<dbReference type="AlphaFoldDB" id="A0A4R5CD76"/>
<sequence length="438" mass="48141">MSPAEVQVPLSAKQRYSWLEVAANPGIPSRQISATYAVHGPLDPDRLRGALRTVITHHDQLRLRVTGAPDAPVATLREPPSSPPLPLIDLTGLDGPTTAELITMYGEREASTYLDLGRDWPVRALLLRLSPTEHLLMLTVHHLVADSWSAALVVRHLGHAYRTGGLADVPTSPPYTAYVEAEAQRRSTAQHRSELRWWVETLHDVSPAPLLGSAIGPATTLDTIERHHPTPRSFRDDLRRIARPARASTYVVAVALLAAALRHRTGVARRVLLVSHLGPRLPDYEHTVGLFSNRLPLVVPVATEQSAIDVVHTVQARMLDLIDHSGPAYFELLEAAEDRNVVSAQITVQHVPPESAGPSENPRPEEFTLRFQRYRIAASALPLHLLLMEEPDGRMWWGGEFRSDVFRPAEGAALVRGVLDDVATLAERSGDPIAKALT</sequence>
<gene>
    <name evidence="2" type="ORF">E1298_02150</name>
</gene>
<dbReference type="PANTHER" id="PTHR45527">
    <property type="entry name" value="NONRIBOSOMAL PEPTIDE SYNTHETASE"/>
    <property type="match status" value="1"/>
</dbReference>
<dbReference type="GO" id="GO:0044550">
    <property type="term" value="P:secondary metabolite biosynthetic process"/>
    <property type="evidence" value="ECO:0007669"/>
    <property type="project" value="TreeGrafter"/>
</dbReference>
<evidence type="ECO:0000313" key="3">
    <source>
        <dbReference type="Proteomes" id="UP000294513"/>
    </source>
</evidence>
<dbReference type="GO" id="GO:0008610">
    <property type="term" value="P:lipid biosynthetic process"/>
    <property type="evidence" value="ECO:0007669"/>
    <property type="project" value="UniProtKB-ARBA"/>
</dbReference>